<keyword evidence="3" id="KW-1185">Reference proteome</keyword>
<reference evidence="2 3" key="1">
    <citation type="submission" date="2021-04" db="EMBL/GenBank/DDBJ databases">
        <authorList>
            <person name="Shkoporov A.N."/>
            <person name="Stockdale S.R."/>
            <person name="Guerin E."/>
            <person name="Ross R.P."/>
            <person name="Hill C."/>
        </authorList>
    </citation>
    <scope>NUCLEOTIDE SEQUENCE [LARGE SCALE GENOMIC DNA]</scope>
    <source>
        <strain evidence="3">cr105_1</strain>
    </source>
</reference>
<organism evidence="2 3">
    <name type="scientific">uncultured phage cr105_1</name>
    <dbReference type="NCBI Taxonomy" id="2986415"/>
    <lineage>
        <taxon>Viruses</taxon>
        <taxon>Duplodnaviria</taxon>
        <taxon>Heunggongvirae</taxon>
        <taxon>Uroviricota</taxon>
        <taxon>Caudoviricetes</taxon>
        <taxon>Crassvirales</taxon>
        <taxon>Suoliviridae</taxon>
        <taxon>Loutivirinae</taxon>
        <taxon>Buchavirus</taxon>
        <taxon>Buchavirus intestinalis</taxon>
    </lineage>
</organism>
<dbReference type="EMBL" id="MZ130493">
    <property type="protein sequence ID" value="QWM90825.2"/>
    <property type="molecule type" value="Genomic_DNA"/>
</dbReference>
<evidence type="ECO:0000313" key="3">
    <source>
        <dbReference type="Proteomes" id="UP000827483"/>
    </source>
</evidence>
<name>A0AAE7RY40_9CAUD</name>
<keyword evidence="1" id="KW-0472">Membrane</keyword>
<accession>A0AAE7RY40</accession>
<protein>
    <submittedName>
        <fullName evidence="2">Uncharacterized protein</fullName>
    </submittedName>
</protein>
<evidence type="ECO:0000256" key="1">
    <source>
        <dbReference type="SAM" id="Phobius"/>
    </source>
</evidence>
<keyword evidence="1" id="KW-1133">Transmembrane helix</keyword>
<feature type="transmembrane region" description="Helical" evidence="1">
    <location>
        <begin position="12"/>
        <end position="34"/>
    </location>
</feature>
<proteinExistence type="predicted"/>
<sequence length="82" mass="9402">MKQSEKLLKLKDAGSTLICLGILIMCMTPVVMMIQEVYDFHAWLTVWRWGVGVAFTGLAIRIARFLYLWQYNLGSPSGLPFY</sequence>
<keyword evidence="1" id="KW-0812">Transmembrane</keyword>
<feature type="transmembrane region" description="Helical" evidence="1">
    <location>
        <begin position="46"/>
        <end position="67"/>
    </location>
</feature>
<dbReference type="Proteomes" id="UP000827483">
    <property type="component" value="Segment"/>
</dbReference>
<evidence type="ECO:0000313" key="2">
    <source>
        <dbReference type="EMBL" id="QWM90825.2"/>
    </source>
</evidence>
<gene>
    <name evidence="2" type="primary">gp_72856</name>
</gene>